<dbReference type="EMBL" id="JXQK01000010">
    <property type="protein sequence ID" value="KIP64853.1"/>
    <property type="molecule type" value="Genomic_DNA"/>
</dbReference>
<protein>
    <submittedName>
        <fullName evidence="1">Uncharacterized protein</fullName>
    </submittedName>
</protein>
<dbReference type="OrthoDB" id="9869591at2"/>
<dbReference type="RefSeq" id="WP_042517261.1">
    <property type="nucleotide sequence ID" value="NZ_JXQI01000025.1"/>
</dbReference>
<sequence>MANIIYTNYFEQIDLFQRLKKEGRIVNTPFRNSVSENSFCFEVGMKPSNTEEYKECLLQAIKEVFGITNESFDEKFNQAINGAGQEWNELNVFHSSSLLALLCFYNVSEENPLSVEIEGKTCKFTTSEFEVSNIIGKNIRGRNYSSHIDVKLTGTYEGKSISLYLESKFSEYVNQRGKTSFSYTDDYNNIYSKLQGKIDDLDIIIGCDEITLVQTNNKRPARYWQGIKQMVSHYLGMKNCKDERELIYLGEILYDFRPAIYKPNDFFGDYEDIHKQLVDALEEIESQPQTFKVGKNILTYQGVFRNYNLDERVRELYDL</sequence>
<dbReference type="Proteomes" id="UP000032046">
    <property type="component" value="Unassembled WGS sequence"/>
</dbReference>
<gene>
    <name evidence="1" type="ORF">ST44_00780</name>
</gene>
<dbReference type="AlphaFoldDB" id="A0A0D0I8E2"/>
<keyword evidence="2" id="KW-1185">Reference proteome</keyword>
<dbReference type="STRING" id="1602171.ST44_00780"/>
<reference evidence="1 2" key="1">
    <citation type="submission" date="2015-01" db="EMBL/GenBank/DDBJ databases">
        <title>Comparative genomics of non-oral Prevotella species.</title>
        <authorList>
            <person name="Accetto T."/>
            <person name="Nograsek B."/>
            <person name="Avgustin G."/>
        </authorList>
    </citation>
    <scope>NUCLEOTIDE SEQUENCE [LARGE SCALE GENOMIC DNA]</scope>
    <source>
        <strain evidence="1 2">P5-119</strain>
    </source>
</reference>
<proteinExistence type="predicted"/>
<organism evidence="1 2">
    <name type="scientific">Prevotella pectinovora</name>
    <dbReference type="NCBI Taxonomy" id="1602169"/>
    <lineage>
        <taxon>Bacteria</taxon>
        <taxon>Pseudomonadati</taxon>
        <taxon>Bacteroidota</taxon>
        <taxon>Bacteroidia</taxon>
        <taxon>Bacteroidales</taxon>
        <taxon>Prevotellaceae</taxon>
        <taxon>Prevotella</taxon>
    </lineage>
</organism>
<name>A0A0D0I8E2_9BACT</name>
<evidence type="ECO:0000313" key="2">
    <source>
        <dbReference type="Proteomes" id="UP000032046"/>
    </source>
</evidence>
<accession>A0A0D0I8E2</accession>
<comment type="caution">
    <text evidence="1">The sequence shown here is derived from an EMBL/GenBank/DDBJ whole genome shotgun (WGS) entry which is preliminary data.</text>
</comment>
<evidence type="ECO:0000313" key="1">
    <source>
        <dbReference type="EMBL" id="KIP64853.1"/>
    </source>
</evidence>